<protein>
    <recommendedName>
        <fullName evidence="4">Transmembrane protein</fullName>
    </recommendedName>
</protein>
<feature type="transmembrane region" description="Helical" evidence="1">
    <location>
        <begin position="47"/>
        <end position="64"/>
    </location>
</feature>
<dbReference type="Proteomes" id="UP001567538">
    <property type="component" value="Unassembled WGS sequence"/>
</dbReference>
<feature type="transmembrane region" description="Helical" evidence="1">
    <location>
        <begin position="18"/>
        <end position="35"/>
    </location>
</feature>
<dbReference type="PANTHER" id="PTHR34262:SF1">
    <property type="entry name" value="TRANSMEMBRANE PROTEIN 220"/>
    <property type="match status" value="1"/>
</dbReference>
<evidence type="ECO:0000256" key="1">
    <source>
        <dbReference type="SAM" id="Phobius"/>
    </source>
</evidence>
<name>A0ABD1I4A9_SALDI</name>
<feature type="transmembrane region" description="Helical" evidence="1">
    <location>
        <begin position="70"/>
        <end position="90"/>
    </location>
</feature>
<evidence type="ECO:0008006" key="4">
    <source>
        <dbReference type="Google" id="ProtNLM"/>
    </source>
</evidence>
<accession>A0ABD1I4A9</accession>
<organism evidence="2 3">
    <name type="scientific">Salvia divinorum</name>
    <name type="common">Maria pastora</name>
    <name type="synonym">Diviner's sage</name>
    <dbReference type="NCBI Taxonomy" id="28513"/>
    <lineage>
        <taxon>Eukaryota</taxon>
        <taxon>Viridiplantae</taxon>
        <taxon>Streptophyta</taxon>
        <taxon>Embryophyta</taxon>
        <taxon>Tracheophyta</taxon>
        <taxon>Spermatophyta</taxon>
        <taxon>Magnoliopsida</taxon>
        <taxon>eudicotyledons</taxon>
        <taxon>Gunneridae</taxon>
        <taxon>Pentapetalae</taxon>
        <taxon>asterids</taxon>
        <taxon>lamiids</taxon>
        <taxon>Lamiales</taxon>
        <taxon>Lamiaceae</taxon>
        <taxon>Nepetoideae</taxon>
        <taxon>Mentheae</taxon>
        <taxon>Salviinae</taxon>
        <taxon>Salvia</taxon>
        <taxon>Salvia subgen. Calosphace</taxon>
    </lineage>
</organism>
<sequence length="122" mass="13882">MASLFGLSTCFQFNDPDWYFWIPLYASACFVNLLKFSKPNSSRIRKLAKFGLCLGVFLFIKVGAEDLIHGISGIWNMVCPFWLALPMASASFSLRFNIIKCNIDQEQNQQYAPSTKMLVLLI</sequence>
<keyword evidence="3" id="KW-1185">Reference proteome</keyword>
<dbReference type="PANTHER" id="PTHR34262">
    <property type="entry name" value="TRANSMEMBRANE PROTEIN 220"/>
    <property type="match status" value="1"/>
</dbReference>
<dbReference type="AlphaFoldDB" id="A0ABD1I4A9"/>
<reference evidence="2 3" key="1">
    <citation type="submission" date="2024-06" db="EMBL/GenBank/DDBJ databases">
        <title>A chromosome level genome sequence of Diviner's sage (Salvia divinorum).</title>
        <authorList>
            <person name="Ford S.A."/>
            <person name="Ro D.-K."/>
            <person name="Ness R.W."/>
            <person name="Phillips M.A."/>
        </authorList>
    </citation>
    <scope>NUCLEOTIDE SEQUENCE [LARGE SCALE GENOMIC DNA]</scope>
    <source>
        <strain evidence="2">SAF-2024a</strain>
        <tissue evidence="2">Leaf</tissue>
    </source>
</reference>
<gene>
    <name evidence="2" type="ORF">AAHA92_05734</name>
</gene>
<keyword evidence="1" id="KW-0812">Transmembrane</keyword>
<comment type="caution">
    <text evidence="2">The sequence shown here is derived from an EMBL/GenBank/DDBJ whole genome shotgun (WGS) entry which is preliminary data.</text>
</comment>
<dbReference type="EMBL" id="JBEAFC010000003">
    <property type="protein sequence ID" value="KAL1563247.1"/>
    <property type="molecule type" value="Genomic_DNA"/>
</dbReference>
<dbReference type="Pfam" id="PF15071">
    <property type="entry name" value="TMEM220"/>
    <property type="match status" value="1"/>
</dbReference>
<evidence type="ECO:0000313" key="3">
    <source>
        <dbReference type="Proteomes" id="UP001567538"/>
    </source>
</evidence>
<keyword evidence="1" id="KW-0472">Membrane</keyword>
<evidence type="ECO:0000313" key="2">
    <source>
        <dbReference type="EMBL" id="KAL1563247.1"/>
    </source>
</evidence>
<keyword evidence="1" id="KW-1133">Transmembrane helix</keyword>
<dbReference type="InterPro" id="IPR029377">
    <property type="entry name" value="TMEM220"/>
</dbReference>
<proteinExistence type="predicted"/>